<reference evidence="3" key="2">
    <citation type="submission" date="2020-10" db="UniProtKB">
        <authorList>
            <consortium name="WormBaseParasite"/>
        </authorList>
    </citation>
    <scope>IDENTIFICATION</scope>
</reference>
<accession>A0A7E4VAJ6</accession>
<feature type="compositionally biased region" description="Polar residues" evidence="1">
    <location>
        <begin position="1"/>
        <end position="11"/>
    </location>
</feature>
<keyword evidence="2" id="KW-1185">Reference proteome</keyword>
<feature type="region of interest" description="Disordered" evidence="1">
    <location>
        <begin position="1"/>
        <end position="20"/>
    </location>
</feature>
<dbReference type="AlphaFoldDB" id="A0A7E4VAJ6"/>
<proteinExistence type="predicted"/>
<evidence type="ECO:0000313" key="3">
    <source>
        <dbReference type="WBParaSite" id="Pan_g18514.t1"/>
    </source>
</evidence>
<reference evidence="2" key="1">
    <citation type="journal article" date="2013" name="Genetics">
        <title>The draft genome and transcriptome of Panagrellus redivivus are shaped by the harsh demands of a free-living lifestyle.</title>
        <authorList>
            <person name="Srinivasan J."/>
            <person name="Dillman A.R."/>
            <person name="Macchietto M.G."/>
            <person name="Heikkinen L."/>
            <person name="Lakso M."/>
            <person name="Fracchia K.M."/>
            <person name="Antoshechkin I."/>
            <person name="Mortazavi A."/>
            <person name="Wong G."/>
            <person name="Sternberg P.W."/>
        </authorList>
    </citation>
    <scope>NUCLEOTIDE SEQUENCE [LARGE SCALE GENOMIC DNA]</scope>
    <source>
        <strain evidence="2">MT8872</strain>
    </source>
</reference>
<feature type="region of interest" description="Disordered" evidence="1">
    <location>
        <begin position="42"/>
        <end position="68"/>
    </location>
</feature>
<evidence type="ECO:0000313" key="2">
    <source>
        <dbReference type="Proteomes" id="UP000492821"/>
    </source>
</evidence>
<dbReference type="WBParaSite" id="Pan_g18514.t1">
    <property type="protein sequence ID" value="Pan_g18514.t1"/>
    <property type="gene ID" value="Pan_g18514"/>
</dbReference>
<feature type="compositionally biased region" description="Polar residues" evidence="1">
    <location>
        <begin position="51"/>
        <end position="68"/>
    </location>
</feature>
<name>A0A7E4VAJ6_PANRE</name>
<protein>
    <submittedName>
        <fullName evidence="3">Uncharacterized protein</fullName>
    </submittedName>
</protein>
<dbReference type="Proteomes" id="UP000492821">
    <property type="component" value="Unassembled WGS sequence"/>
</dbReference>
<sequence length="157" mass="17262">MDQRNVNGQRASGSRGSSSFLEFSSTSIHYWTTKSLNSLNRLTKGKKSKASSKNQTLPDPAIGQSSVGSSATTVFGVDSTAAPQTTTFDERDEYYSYIREERYPRRQSDSTSVHYATLGRAGRHKVSAPSAHPYATHASGTDMYHRPPRFGSAYIDV</sequence>
<evidence type="ECO:0000256" key="1">
    <source>
        <dbReference type="SAM" id="MobiDB-lite"/>
    </source>
</evidence>
<organism evidence="2 3">
    <name type="scientific">Panagrellus redivivus</name>
    <name type="common">Microworm</name>
    <dbReference type="NCBI Taxonomy" id="6233"/>
    <lineage>
        <taxon>Eukaryota</taxon>
        <taxon>Metazoa</taxon>
        <taxon>Ecdysozoa</taxon>
        <taxon>Nematoda</taxon>
        <taxon>Chromadorea</taxon>
        <taxon>Rhabditida</taxon>
        <taxon>Tylenchina</taxon>
        <taxon>Panagrolaimomorpha</taxon>
        <taxon>Panagrolaimoidea</taxon>
        <taxon>Panagrolaimidae</taxon>
        <taxon>Panagrellus</taxon>
    </lineage>
</organism>
<feature type="region of interest" description="Disordered" evidence="1">
    <location>
        <begin position="120"/>
        <end position="142"/>
    </location>
</feature>